<gene>
    <name evidence="1" type="ORF">RRG08_023408</name>
</gene>
<evidence type="ECO:0000313" key="2">
    <source>
        <dbReference type="Proteomes" id="UP001283361"/>
    </source>
</evidence>
<keyword evidence="2" id="KW-1185">Reference proteome</keyword>
<evidence type="ECO:0000313" key="1">
    <source>
        <dbReference type="EMBL" id="KAK3742575.1"/>
    </source>
</evidence>
<protein>
    <submittedName>
        <fullName evidence="1">Uncharacterized protein</fullName>
    </submittedName>
</protein>
<comment type="caution">
    <text evidence="1">The sequence shown here is derived from an EMBL/GenBank/DDBJ whole genome shotgun (WGS) entry which is preliminary data.</text>
</comment>
<reference evidence="1" key="1">
    <citation type="journal article" date="2023" name="G3 (Bethesda)">
        <title>A reference genome for the long-term kleptoplast-retaining sea slug Elysia crispata morphotype clarki.</title>
        <authorList>
            <person name="Eastman K.E."/>
            <person name="Pendleton A.L."/>
            <person name="Shaikh M.A."/>
            <person name="Suttiyut T."/>
            <person name="Ogas R."/>
            <person name="Tomko P."/>
            <person name="Gavelis G."/>
            <person name="Widhalm J.R."/>
            <person name="Wisecaver J.H."/>
        </authorList>
    </citation>
    <scope>NUCLEOTIDE SEQUENCE</scope>
    <source>
        <strain evidence="1">ECLA1</strain>
    </source>
</reference>
<sequence>MTTLEALMQLFLNRSCWSRQIEVFSQFLATSKSHTLMLSRVSSRRCFKTRYEGKGGAAELGNDQGRSLLLKE</sequence>
<dbReference type="AlphaFoldDB" id="A0AAE1CWY6"/>
<name>A0AAE1CWY6_9GAST</name>
<dbReference type="Proteomes" id="UP001283361">
    <property type="component" value="Unassembled WGS sequence"/>
</dbReference>
<dbReference type="EMBL" id="JAWDGP010006346">
    <property type="protein sequence ID" value="KAK3742575.1"/>
    <property type="molecule type" value="Genomic_DNA"/>
</dbReference>
<proteinExistence type="predicted"/>
<accession>A0AAE1CWY6</accession>
<organism evidence="1 2">
    <name type="scientific">Elysia crispata</name>
    <name type="common">lettuce slug</name>
    <dbReference type="NCBI Taxonomy" id="231223"/>
    <lineage>
        <taxon>Eukaryota</taxon>
        <taxon>Metazoa</taxon>
        <taxon>Spiralia</taxon>
        <taxon>Lophotrochozoa</taxon>
        <taxon>Mollusca</taxon>
        <taxon>Gastropoda</taxon>
        <taxon>Heterobranchia</taxon>
        <taxon>Euthyneura</taxon>
        <taxon>Panpulmonata</taxon>
        <taxon>Sacoglossa</taxon>
        <taxon>Placobranchoidea</taxon>
        <taxon>Plakobranchidae</taxon>
        <taxon>Elysia</taxon>
    </lineage>
</organism>